<organism evidence="2 3">
    <name type="scientific">Chlamydomonas reinhardtii</name>
    <name type="common">Chlamydomonas smithii</name>
    <dbReference type="NCBI Taxonomy" id="3055"/>
    <lineage>
        <taxon>Eukaryota</taxon>
        <taxon>Viridiplantae</taxon>
        <taxon>Chlorophyta</taxon>
        <taxon>core chlorophytes</taxon>
        <taxon>Chlorophyceae</taxon>
        <taxon>CS clade</taxon>
        <taxon>Chlamydomonadales</taxon>
        <taxon>Chlamydomonadaceae</taxon>
        <taxon>Chlamydomonas</taxon>
    </lineage>
</organism>
<dbReference type="Gramene" id="PNW87726">
    <property type="protein sequence ID" value="PNW87726"/>
    <property type="gene ID" value="CHLRE_02g143507v5"/>
</dbReference>
<keyword evidence="3" id="KW-1185">Reference proteome</keyword>
<evidence type="ECO:0000313" key="3">
    <source>
        <dbReference type="Proteomes" id="UP000006906"/>
    </source>
</evidence>
<evidence type="ECO:0000256" key="1">
    <source>
        <dbReference type="SAM" id="MobiDB-lite"/>
    </source>
</evidence>
<proteinExistence type="predicted"/>
<dbReference type="KEGG" id="cre:CHLRE_02g143507v5"/>
<feature type="compositionally biased region" description="Basic residues" evidence="1">
    <location>
        <begin position="160"/>
        <end position="170"/>
    </location>
</feature>
<gene>
    <name evidence="2" type="ORF">CHLRE_02g143507v5</name>
</gene>
<evidence type="ECO:0000313" key="2">
    <source>
        <dbReference type="EMBL" id="PNW87726.1"/>
    </source>
</evidence>
<dbReference type="RefSeq" id="XP_042927972.1">
    <property type="nucleotide sequence ID" value="XM_043060238.1"/>
</dbReference>
<name>A0A2K3E4M6_CHLRE</name>
<dbReference type="GeneID" id="5727790"/>
<feature type="compositionally biased region" description="Low complexity" evidence="1">
    <location>
        <begin position="105"/>
        <end position="114"/>
    </location>
</feature>
<sequence length="170" mass="18810">MVSRTAAEQAIRKHAQGRTLKGLLGFLQDQSDDQLSQWIIRDVHGDEAIFSYFRLRAARDGNISVHTDQGDGDQLVASVACWWPACWLKSVVPMWQVREDEGSRQQQQEQQQHQNACTMPAAAAPHSASVDDTHTPAATSPGLSPSCFQPPPSQHLSACRQRRSQRAGPQ</sequence>
<feature type="region of interest" description="Disordered" evidence="1">
    <location>
        <begin position="99"/>
        <end position="170"/>
    </location>
</feature>
<dbReference type="InParanoid" id="A0A2K3E4M6"/>
<dbReference type="EMBL" id="CM008963">
    <property type="protein sequence ID" value="PNW87726.1"/>
    <property type="molecule type" value="Genomic_DNA"/>
</dbReference>
<reference evidence="2 3" key="1">
    <citation type="journal article" date="2007" name="Science">
        <title>The Chlamydomonas genome reveals the evolution of key animal and plant functions.</title>
        <authorList>
            <person name="Merchant S.S."/>
            <person name="Prochnik S.E."/>
            <person name="Vallon O."/>
            <person name="Harris E.H."/>
            <person name="Karpowicz S.J."/>
            <person name="Witman G.B."/>
            <person name="Terry A."/>
            <person name="Salamov A."/>
            <person name="Fritz-Laylin L.K."/>
            <person name="Marechal-Drouard L."/>
            <person name="Marshall W.F."/>
            <person name="Qu L.H."/>
            <person name="Nelson D.R."/>
            <person name="Sanderfoot A.A."/>
            <person name="Spalding M.H."/>
            <person name="Kapitonov V.V."/>
            <person name="Ren Q."/>
            <person name="Ferris P."/>
            <person name="Lindquist E."/>
            <person name="Shapiro H."/>
            <person name="Lucas S.M."/>
            <person name="Grimwood J."/>
            <person name="Schmutz J."/>
            <person name="Cardol P."/>
            <person name="Cerutti H."/>
            <person name="Chanfreau G."/>
            <person name="Chen C.L."/>
            <person name="Cognat V."/>
            <person name="Croft M.T."/>
            <person name="Dent R."/>
            <person name="Dutcher S."/>
            <person name="Fernandez E."/>
            <person name="Fukuzawa H."/>
            <person name="Gonzalez-Ballester D."/>
            <person name="Gonzalez-Halphen D."/>
            <person name="Hallmann A."/>
            <person name="Hanikenne M."/>
            <person name="Hippler M."/>
            <person name="Inwood W."/>
            <person name="Jabbari K."/>
            <person name="Kalanon M."/>
            <person name="Kuras R."/>
            <person name="Lefebvre P.A."/>
            <person name="Lemaire S.D."/>
            <person name="Lobanov A.V."/>
            <person name="Lohr M."/>
            <person name="Manuell A."/>
            <person name="Meier I."/>
            <person name="Mets L."/>
            <person name="Mittag M."/>
            <person name="Mittelmeier T."/>
            <person name="Moroney J.V."/>
            <person name="Moseley J."/>
            <person name="Napoli C."/>
            <person name="Nedelcu A.M."/>
            <person name="Niyogi K."/>
            <person name="Novoselov S.V."/>
            <person name="Paulsen I.T."/>
            <person name="Pazour G."/>
            <person name="Purton S."/>
            <person name="Ral J.P."/>
            <person name="Riano-Pachon D.M."/>
            <person name="Riekhof W."/>
            <person name="Rymarquis L."/>
            <person name="Schroda M."/>
            <person name="Stern D."/>
            <person name="Umen J."/>
            <person name="Willows R."/>
            <person name="Wilson N."/>
            <person name="Zimmer S.L."/>
            <person name="Allmer J."/>
            <person name="Balk J."/>
            <person name="Bisova K."/>
            <person name="Chen C.J."/>
            <person name="Elias M."/>
            <person name="Gendler K."/>
            <person name="Hauser C."/>
            <person name="Lamb M.R."/>
            <person name="Ledford H."/>
            <person name="Long J.C."/>
            <person name="Minagawa J."/>
            <person name="Page M.D."/>
            <person name="Pan J."/>
            <person name="Pootakham W."/>
            <person name="Roje S."/>
            <person name="Rose A."/>
            <person name="Stahlberg E."/>
            <person name="Terauchi A.M."/>
            <person name="Yang P."/>
            <person name="Ball S."/>
            <person name="Bowler C."/>
            <person name="Dieckmann C.L."/>
            <person name="Gladyshev V.N."/>
            <person name="Green P."/>
            <person name="Jorgensen R."/>
            <person name="Mayfield S."/>
            <person name="Mueller-Roeber B."/>
            <person name="Rajamani S."/>
            <person name="Sayre R.T."/>
            <person name="Brokstein P."/>
            <person name="Dubchak I."/>
            <person name="Goodstein D."/>
            <person name="Hornick L."/>
            <person name="Huang Y.W."/>
            <person name="Jhaveri J."/>
            <person name="Luo Y."/>
            <person name="Martinez D."/>
            <person name="Ngau W.C."/>
            <person name="Otillar B."/>
            <person name="Poliakov A."/>
            <person name="Porter A."/>
            <person name="Szajkowski L."/>
            <person name="Werner G."/>
            <person name="Zhou K."/>
            <person name="Grigoriev I.V."/>
            <person name="Rokhsar D.S."/>
            <person name="Grossman A.R."/>
        </authorList>
    </citation>
    <scope>NUCLEOTIDE SEQUENCE [LARGE SCALE GENOMIC DNA]</scope>
    <source>
        <strain evidence="3">CC-503</strain>
    </source>
</reference>
<dbReference type="AlphaFoldDB" id="A0A2K3E4M6"/>
<accession>A0A2K3E4M6</accession>
<feature type="compositionally biased region" description="Polar residues" evidence="1">
    <location>
        <begin position="136"/>
        <end position="147"/>
    </location>
</feature>
<dbReference type="Proteomes" id="UP000006906">
    <property type="component" value="Chromosome 2"/>
</dbReference>
<protein>
    <submittedName>
        <fullName evidence="2">Uncharacterized protein</fullName>
    </submittedName>
</protein>